<evidence type="ECO:0000256" key="7">
    <source>
        <dbReference type="SAM" id="Phobius"/>
    </source>
</evidence>
<dbReference type="PANTHER" id="PTHR34296">
    <property type="entry name" value="TRANSCRIPTIONAL ACTIVATOR PROTEIN MED"/>
    <property type="match status" value="1"/>
</dbReference>
<proteinExistence type="inferred from homology"/>
<dbReference type="InterPro" id="IPR028082">
    <property type="entry name" value="Peripla_BP_I"/>
</dbReference>
<dbReference type="InterPro" id="IPR050957">
    <property type="entry name" value="BMP_lipoprotein"/>
</dbReference>
<keyword evidence="5 7" id="KW-0472">Membrane</keyword>
<dbReference type="PANTHER" id="PTHR34296:SF2">
    <property type="entry name" value="ABC TRANSPORTER GUANOSINE-BINDING PROTEIN NUPN"/>
    <property type="match status" value="1"/>
</dbReference>
<evidence type="ECO:0000256" key="6">
    <source>
        <dbReference type="ARBA" id="ARBA00023288"/>
    </source>
</evidence>
<evidence type="ECO:0000256" key="5">
    <source>
        <dbReference type="ARBA" id="ARBA00023136"/>
    </source>
</evidence>
<dbReference type="SUPFAM" id="SSF53822">
    <property type="entry name" value="Periplasmic binding protein-like I"/>
    <property type="match status" value="1"/>
</dbReference>
<evidence type="ECO:0000313" key="9">
    <source>
        <dbReference type="EMBL" id="AFK51601.1"/>
    </source>
</evidence>
<dbReference type="eggNOG" id="arCOG00258">
    <property type="taxonomic scope" value="Archaea"/>
</dbReference>
<dbReference type="GeneID" id="13013497"/>
<dbReference type="STRING" id="1184251.TCELL_1178"/>
<keyword evidence="7" id="KW-0812">Transmembrane</keyword>
<protein>
    <submittedName>
        <fullName evidence="9">Putative ABC transporter</fullName>
    </submittedName>
</protein>
<accession>I3TFR3</accession>
<dbReference type="AlphaFoldDB" id="I3TFR3"/>
<evidence type="ECO:0000256" key="3">
    <source>
        <dbReference type="ARBA" id="ARBA00022475"/>
    </source>
</evidence>
<dbReference type="CDD" id="cd06354">
    <property type="entry name" value="PBP1_PrnA-like"/>
    <property type="match status" value="1"/>
</dbReference>
<dbReference type="InParanoid" id="I3TFR3"/>
<dbReference type="HOGENOM" id="CLU_038813_0_0_2"/>
<reference evidence="9 10" key="1">
    <citation type="journal article" date="2012" name="J. Bacteriol.">
        <title>Complete genome sequence of the hyperthermophilic cellulolytic Crenarchaeon 'Thermogladius cellulolyticus' 1633.</title>
        <authorList>
            <person name="Mardanov A.V."/>
            <person name="Kochetkova T.V."/>
            <person name="Beletsky A.V."/>
            <person name="Bonch-Osmolovskaya E.A."/>
            <person name="Ravin N.V."/>
            <person name="Skryabin K.G."/>
        </authorList>
    </citation>
    <scope>NUCLEOTIDE SEQUENCE [LARGE SCALE GENOMIC DNA]</scope>
    <source>
        <strain evidence="10">DSM 22663 / VKM B-2946 / 1633</strain>
    </source>
</reference>
<comment type="similarity">
    <text evidence="2">Belongs to the BMP lipoprotein family.</text>
</comment>
<dbReference type="RefSeq" id="WP_014737851.1">
    <property type="nucleotide sequence ID" value="NC_017954.1"/>
</dbReference>
<gene>
    <name evidence="9" type="ordered locus">TCELL_1178</name>
</gene>
<organism evidence="9 10">
    <name type="scientific">Thermogladius calderae (strain DSM 22663 / VKM B-2946 / 1633)</name>
    <dbReference type="NCBI Taxonomy" id="1184251"/>
    <lineage>
        <taxon>Archaea</taxon>
        <taxon>Thermoproteota</taxon>
        <taxon>Thermoprotei</taxon>
        <taxon>Desulfurococcales</taxon>
        <taxon>Desulfurococcaceae</taxon>
        <taxon>Thermogladius</taxon>
    </lineage>
</organism>
<evidence type="ECO:0000256" key="4">
    <source>
        <dbReference type="ARBA" id="ARBA00022729"/>
    </source>
</evidence>
<evidence type="ECO:0000259" key="8">
    <source>
        <dbReference type="Pfam" id="PF02608"/>
    </source>
</evidence>
<feature type="domain" description="ABC transporter substrate-binding protein PnrA-like" evidence="8">
    <location>
        <begin position="57"/>
        <end position="349"/>
    </location>
</feature>
<evidence type="ECO:0000313" key="10">
    <source>
        <dbReference type="Proteomes" id="UP000005270"/>
    </source>
</evidence>
<keyword evidence="3" id="KW-1003">Cell membrane</keyword>
<comment type="subcellular location">
    <subcellularLocation>
        <location evidence="1">Cell membrane</location>
        <topology evidence="1">Lipid-anchor</topology>
    </subcellularLocation>
</comment>
<dbReference type="OrthoDB" id="26626at2157"/>
<sequence length="432" mass="46606">MRGVSRTLVAILIIIVVVVAGLGVWYYYSAQKPAPQVTTTTTPATTTTTPATKYKIAVVYDIGGRGDLSFNDMAYMGAMRAKQELGVDVREVQSVTEQDYLPNLRTLASSGEYLVIIAVGFLMSSAVDQVAQEYPNQLFAIIDAYVNRSNVLSVLFKEHEGSALVGALAGMVAHYYNCSAVGVVLGMEIPVLYKFEAGYYWGIRYGEQVYAQQTGQQVKPLRILYTYTGSFNDPAKGRTATEAQLAQGACVVYNVAGATGLGIIQAAEAAGKAAGKQFGPPFAIGVDSDQDWIAPGFVIASMEKRVDVGVFEAVKRAMEYREGKISQYGGVLELGLSVRGVDISSVDDLQTFLQIAQQAGRQVNATDIIQKVQAMRSQMPSWIWEAVSNLRSQLISNPAGVKVGNLTFAQIEDMVPFDAAKIAQVRQALNVG</sequence>
<keyword evidence="7" id="KW-1133">Transmembrane helix</keyword>
<dbReference type="EMBL" id="CP003531">
    <property type="protein sequence ID" value="AFK51601.1"/>
    <property type="molecule type" value="Genomic_DNA"/>
</dbReference>
<feature type="transmembrane region" description="Helical" evidence="7">
    <location>
        <begin position="7"/>
        <end position="28"/>
    </location>
</feature>
<dbReference type="Proteomes" id="UP000005270">
    <property type="component" value="Chromosome"/>
</dbReference>
<dbReference type="GO" id="GO:0005886">
    <property type="term" value="C:plasma membrane"/>
    <property type="evidence" value="ECO:0007669"/>
    <property type="project" value="UniProtKB-SubCell"/>
</dbReference>
<dbReference type="Gene3D" id="3.40.50.2300">
    <property type="match status" value="2"/>
</dbReference>
<evidence type="ECO:0000256" key="1">
    <source>
        <dbReference type="ARBA" id="ARBA00004193"/>
    </source>
</evidence>
<keyword evidence="4" id="KW-0732">Signal</keyword>
<name>I3TFR3_THEC1</name>
<keyword evidence="6" id="KW-0449">Lipoprotein</keyword>
<dbReference type="InterPro" id="IPR003760">
    <property type="entry name" value="PnrA-like"/>
</dbReference>
<keyword evidence="10" id="KW-1185">Reference proteome</keyword>
<evidence type="ECO:0000256" key="2">
    <source>
        <dbReference type="ARBA" id="ARBA00008610"/>
    </source>
</evidence>
<dbReference type="Pfam" id="PF02608">
    <property type="entry name" value="Bmp"/>
    <property type="match status" value="1"/>
</dbReference>
<dbReference type="KEGG" id="thg:TCELL_1178"/>